<accession>A0A9N7R793</accession>
<dbReference type="PROSITE" id="PS50158">
    <property type="entry name" value="ZF_CCHC"/>
    <property type="match status" value="1"/>
</dbReference>
<dbReference type="PANTHER" id="PTHR15503">
    <property type="entry name" value="LDOC1 RELATED"/>
    <property type="match status" value="1"/>
</dbReference>
<organism evidence="4 5">
    <name type="scientific">Striga hermonthica</name>
    <name type="common">Purple witchweed</name>
    <name type="synonym">Buchnera hermonthica</name>
    <dbReference type="NCBI Taxonomy" id="68872"/>
    <lineage>
        <taxon>Eukaryota</taxon>
        <taxon>Viridiplantae</taxon>
        <taxon>Streptophyta</taxon>
        <taxon>Embryophyta</taxon>
        <taxon>Tracheophyta</taxon>
        <taxon>Spermatophyta</taxon>
        <taxon>Magnoliopsida</taxon>
        <taxon>eudicotyledons</taxon>
        <taxon>Gunneridae</taxon>
        <taxon>Pentapetalae</taxon>
        <taxon>asterids</taxon>
        <taxon>lamiids</taxon>
        <taxon>Lamiales</taxon>
        <taxon>Orobanchaceae</taxon>
        <taxon>Buchnereae</taxon>
        <taxon>Striga</taxon>
    </lineage>
</organism>
<evidence type="ECO:0000313" key="5">
    <source>
        <dbReference type="Proteomes" id="UP001153555"/>
    </source>
</evidence>
<dbReference type="GO" id="GO:0003676">
    <property type="term" value="F:nucleic acid binding"/>
    <property type="evidence" value="ECO:0007669"/>
    <property type="project" value="InterPro"/>
</dbReference>
<gene>
    <name evidence="4" type="ORF">SHERM_15067</name>
</gene>
<keyword evidence="1" id="KW-0479">Metal-binding</keyword>
<dbReference type="EMBL" id="CACSLK010012206">
    <property type="protein sequence ID" value="CAA0814803.1"/>
    <property type="molecule type" value="Genomic_DNA"/>
</dbReference>
<feature type="non-terminal residue" evidence="4">
    <location>
        <position position="1"/>
    </location>
</feature>
<name>A0A9N7R793_STRHE</name>
<dbReference type="InterPro" id="IPR001878">
    <property type="entry name" value="Znf_CCHC"/>
</dbReference>
<protein>
    <recommendedName>
        <fullName evidence="3">CCHC-type domain-containing protein</fullName>
    </recommendedName>
</protein>
<feature type="compositionally biased region" description="Low complexity" evidence="2">
    <location>
        <begin position="287"/>
        <end position="306"/>
    </location>
</feature>
<feature type="region of interest" description="Disordered" evidence="2">
    <location>
        <begin position="280"/>
        <end position="313"/>
    </location>
</feature>
<evidence type="ECO:0000313" key="4">
    <source>
        <dbReference type="EMBL" id="CAA0814803.1"/>
    </source>
</evidence>
<evidence type="ECO:0000259" key="3">
    <source>
        <dbReference type="PROSITE" id="PS50158"/>
    </source>
</evidence>
<dbReference type="SMART" id="SM00343">
    <property type="entry name" value="ZnF_C2HC"/>
    <property type="match status" value="1"/>
</dbReference>
<keyword evidence="1" id="KW-0863">Zinc-finger</keyword>
<feature type="non-terminal residue" evidence="4">
    <location>
        <position position="459"/>
    </location>
</feature>
<dbReference type="InterPro" id="IPR032567">
    <property type="entry name" value="RTL1-rel"/>
</dbReference>
<dbReference type="Pfam" id="PF08284">
    <property type="entry name" value="RVP_2"/>
    <property type="match status" value="1"/>
</dbReference>
<comment type="caution">
    <text evidence="4">The sequence shown here is derived from an EMBL/GenBank/DDBJ whole genome shotgun (WGS) entry which is preliminary data.</text>
</comment>
<sequence>APPAERDQSVVAAQFRTYTPPVFTGEEGPLAVGDWIRKMDRIFRMMGISDQHMVTCAEFQIEGAVGDWWDDYWRLRTADERDELTWDQLKGISEAKYYPRHFRERMEREFYDLLQGDHSVEEYEREFARKSAFARHLVDTDDKKASRFRNGLTRDLRVLVASHGYLTYAETVERAQKIEASQLLYTPAEPLAQVAPLARQPAAVQPALPAPPQQAQHRNKRKWRGRDDRRNRRPGAPAQAAPPVPQPPAICATCQRAHRGECLAGPDICYRCRRPGHRIADCPDRPQPQQGQRPPAYRQPAPRQPAQHPPRGAPARIYALDQEQAAEQPGTMSGMLSLLDVPVFALFDTGATPSFVSAKCLEAIGVQGVSDVDPLEISLASGRKIVTSSLAKNLSMCIGGRTLEVDAFVIEMRDFDLILGIDWLERYHADIRCRDREVTLHLADGDHITFFGTRTRTLP</sequence>
<dbReference type="AlphaFoldDB" id="A0A9N7R793"/>
<dbReference type="OrthoDB" id="10661920at2759"/>
<proteinExistence type="predicted"/>
<dbReference type="Pfam" id="PF00098">
    <property type="entry name" value="zf-CCHC"/>
    <property type="match status" value="1"/>
</dbReference>
<feature type="region of interest" description="Disordered" evidence="2">
    <location>
        <begin position="202"/>
        <end position="247"/>
    </location>
</feature>
<dbReference type="InterPro" id="IPR021109">
    <property type="entry name" value="Peptidase_aspartic_dom_sf"/>
</dbReference>
<feature type="domain" description="CCHC-type" evidence="3">
    <location>
        <begin position="269"/>
        <end position="284"/>
    </location>
</feature>
<dbReference type="Pfam" id="PF03732">
    <property type="entry name" value="Retrotrans_gag"/>
    <property type="match status" value="1"/>
</dbReference>
<dbReference type="InterPro" id="IPR005162">
    <property type="entry name" value="Retrotrans_gag_dom"/>
</dbReference>
<evidence type="ECO:0000256" key="1">
    <source>
        <dbReference type="PROSITE-ProRule" id="PRU00047"/>
    </source>
</evidence>
<evidence type="ECO:0000256" key="2">
    <source>
        <dbReference type="SAM" id="MobiDB-lite"/>
    </source>
</evidence>
<dbReference type="Gene3D" id="2.40.70.10">
    <property type="entry name" value="Acid Proteases"/>
    <property type="match status" value="1"/>
</dbReference>
<reference evidence="4" key="1">
    <citation type="submission" date="2019-12" db="EMBL/GenBank/DDBJ databases">
        <authorList>
            <person name="Scholes J."/>
        </authorList>
    </citation>
    <scope>NUCLEOTIDE SEQUENCE</scope>
</reference>
<dbReference type="PANTHER" id="PTHR15503:SF42">
    <property type="entry name" value="ZINC FINGER, CCHC-TYPE, RETROTRANSPOSON GAG DOMAIN, ASPARTIC PEPTIDASE DOMAIN PROTEIN-RELATED"/>
    <property type="match status" value="1"/>
</dbReference>
<dbReference type="Proteomes" id="UP001153555">
    <property type="component" value="Unassembled WGS sequence"/>
</dbReference>
<dbReference type="SUPFAM" id="SSF50630">
    <property type="entry name" value="Acid proteases"/>
    <property type="match status" value="1"/>
</dbReference>
<dbReference type="CDD" id="cd00303">
    <property type="entry name" value="retropepsin_like"/>
    <property type="match status" value="1"/>
</dbReference>
<keyword evidence="5" id="KW-1185">Reference proteome</keyword>
<dbReference type="GO" id="GO:0008270">
    <property type="term" value="F:zinc ion binding"/>
    <property type="evidence" value="ECO:0007669"/>
    <property type="project" value="UniProtKB-KW"/>
</dbReference>
<keyword evidence="1" id="KW-0862">Zinc</keyword>
<dbReference type="Gene3D" id="4.10.60.10">
    <property type="entry name" value="Zinc finger, CCHC-type"/>
    <property type="match status" value="1"/>
</dbReference>